<dbReference type="Gene3D" id="3.30.300.20">
    <property type="match status" value="1"/>
</dbReference>
<feature type="region of interest" description="Disordered" evidence="1">
    <location>
        <begin position="1"/>
        <end position="29"/>
    </location>
</feature>
<proteinExistence type="predicted"/>
<dbReference type="PANTHER" id="PTHR42830">
    <property type="entry name" value="OSMOTICALLY INDUCIBLE FAMILY PROTEIN"/>
    <property type="match status" value="1"/>
</dbReference>
<dbReference type="AlphaFoldDB" id="A0A6N7EHM3"/>
<comment type="caution">
    <text evidence="2">The sequence shown here is derived from an EMBL/GenBank/DDBJ whole genome shotgun (WGS) entry which is preliminary data.</text>
</comment>
<dbReference type="EMBL" id="WHPC01000043">
    <property type="protein sequence ID" value="MPV37629.1"/>
    <property type="molecule type" value="Genomic_DNA"/>
</dbReference>
<dbReference type="InterPro" id="IPR003718">
    <property type="entry name" value="OsmC/Ohr_fam"/>
</dbReference>
<accession>A0A6N7EHM3</accession>
<keyword evidence="3" id="KW-1185">Reference proteome</keyword>
<dbReference type="Pfam" id="PF02566">
    <property type="entry name" value="OsmC"/>
    <property type="match status" value="1"/>
</dbReference>
<reference evidence="2 3" key="1">
    <citation type="submission" date="2019-10" db="EMBL/GenBank/DDBJ databases">
        <title>Georgenia wutianyii sp. nov. and Georgenia yuyongxinii sp. nov. isolated from plateau pika (Ochotona curzoniae) in the Qinghai-Tibet plateau of China.</title>
        <authorList>
            <person name="Tian Z."/>
        </authorList>
    </citation>
    <scope>NUCLEOTIDE SEQUENCE [LARGE SCALE GENOMIC DNA]</scope>
    <source>
        <strain evidence="2 3">JCM 19765</strain>
    </source>
</reference>
<dbReference type="InterPro" id="IPR052707">
    <property type="entry name" value="OsmC_Ohr_Peroxiredoxin"/>
</dbReference>
<dbReference type="InterPro" id="IPR036102">
    <property type="entry name" value="OsmC/Ohrsf"/>
</dbReference>
<dbReference type="InterPro" id="IPR019904">
    <property type="entry name" value="Peroxiredoxin_OsmC"/>
</dbReference>
<dbReference type="SUPFAM" id="SSF82784">
    <property type="entry name" value="OsmC-like"/>
    <property type="match status" value="1"/>
</dbReference>
<evidence type="ECO:0000313" key="2">
    <source>
        <dbReference type="EMBL" id="MPV37629.1"/>
    </source>
</evidence>
<dbReference type="RefSeq" id="WP_152195229.1">
    <property type="nucleotide sequence ID" value="NZ_VUKD01000003.1"/>
</dbReference>
<dbReference type="Proteomes" id="UP000437709">
    <property type="component" value="Unassembled WGS sequence"/>
</dbReference>
<dbReference type="GO" id="GO:0006979">
    <property type="term" value="P:response to oxidative stress"/>
    <property type="evidence" value="ECO:0007669"/>
    <property type="project" value="InterPro"/>
</dbReference>
<protein>
    <submittedName>
        <fullName evidence="2">OsmC family peroxiredoxin</fullName>
    </submittedName>
</protein>
<name>A0A6N7EHM3_9MICO</name>
<gene>
    <name evidence="2" type="ORF">GB881_11370</name>
</gene>
<evidence type="ECO:0000313" key="3">
    <source>
        <dbReference type="Proteomes" id="UP000437709"/>
    </source>
</evidence>
<dbReference type="OrthoDB" id="9807532at2"/>
<sequence length="143" mass="15089">MTLTSKASTTWNGNLFQGSGQTTLESSGKGTFDVNWKARTEDGTKTTNPEELLAAAHATCFSMAFSNELDSNGTPPTKLETTVEVTFDTEGGPKVTGSHIIVRATIDGISEEDFQRVANAAMEGCPVSQALKAIDITLDATLA</sequence>
<dbReference type="PANTHER" id="PTHR42830:SF1">
    <property type="entry name" value="OSMOTICALLY INDUCIBLE FAMILY PROTEIN"/>
    <property type="match status" value="1"/>
</dbReference>
<dbReference type="InterPro" id="IPR015946">
    <property type="entry name" value="KH_dom-like_a/b"/>
</dbReference>
<dbReference type="NCBIfam" id="TIGR03562">
    <property type="entry name" value="osmo_induc_OsmC"/>
    <property type="match status" value="1"/>
</dbReference>
<evidence type="ECO:0000256" key="1">
    <source>
        <dbReference type="SAM" id="MobiDB-lite"/>
    </source>
</evidence>
<dbReference type="GO" id="GO:0004601">
    <property type="term" value="F:peroxidase activity"/>
    <property type="evidence" value="ECO:0007669"/>
    <property type="project" value="InterPro"/>
</dbReference>
<organism evidence="2 3">
    <name type="scientific">Georgenia subflava</name>
    <dbReference type="NCBI Taxonomy" id="1622177"/>
    <lineage>
        <taxon>Bacteria</taxon>
        <taxon>Bacillati</taxon>
        <taxon>Actinomycetota</taxon>
        <taxon>Actinomycetes</taxon>
        <taxon>Micrococcales</taxon>
        <taxon>Bogoriellaceae</taxon>
        <taxon>Georgenia</taxon>
    </lineage>
</organism>